<proteinExistence type="inferred from homology"/>
<name>A0ABQ0NYF2_9PROT</name>
<dbReference type="PANTHER" id="PTHR43201:SF5">
    <property type="entry name" value="MEDIUM-CHAIN ACYL-COA LIGASE ACSF2, MITOCHONDRIAL"/>
    <property type="match status" value="1"/>
</dbReference>
<organism evidence="4 5">
    <name type="scientific">Saccharibacter floricola DSM 15669</name>
    <dbReference type="NCBI Taxonomy" id="1123227"/>
    <lineage>
        <taxon>Bacteria</taxon>
        <taxon>Pseudomonadati</taxon>
        <taxon>Pseudomonadota</taxon>
        <taxon>Alphaproteobacteria</taxon>
        <taxon>Acetobacterales</taxon>
        <taxon>Acetobacteraceae</taxon>
        <taxon>Saccharibacter</taxon>
    </lineage>
</organism>
<reference evidence="4" key="1">
    <citation type="submission" date="2013-04" db="EMBL/GenBank/DDBJ databases">
        <title>The genome sequencing project of 58 acetic acid bacteria.</title>
        <authorList>
            <person name="Okamoto-Kainuma A."/>
            <person name="Ishikawa M."/>
            <person name="Umino S."/>
            <person name="Koizumi Y."/>
            <person name="Shiwa Y."/>
            <person name="Yoshikawa H."/>
            <person name="Matsutani M."/>
            <person name="Matsushita K."/>
        </authorList>
    </citation>
    <scope>NUCLEOTIDE SEQUENCE</scope>
    <source>
        <strain evidence="4">DSM 15669</strain>
    </source>
</reference>
<evidence type="ECO:0000256" key="1">
    <source>
        <dbReference type="ARBA" id="ARBA00006432"/>
    </source>
</evidence>
<dbReference type="Proteomes" id="UP001062901">
    <property type="component" value="Unassembled WGS sequence"/>
</dbReference>
<dbReference type="Gene3D" id="3.40.50.12780">
    <property type="entry name" value="N-terminal domain of ligase-like"/>
    <property type="match status" value="1"/>
</dbReference>
<comment type="similarity">
    <text evidence="1">Belongs to the ATP-dependent AMP-binding enzyme family.</text>
</comment>
<dbReference type="RefSeq" id="WP_018979782.1">
    <property type="nucleotide sequence ID" value="NZ_BAQD01000012.1"/>
</dbReference>
<dbReference type="GO" id="GO:0016874">
    <property type="term" value="F:ligase activity"/>
    <property type="evidence" value="ECO:0007669"/>
    <property type="project" value="UniProtKB-KW"/>
</dbReference>
<accession>A0ABQ0NYF2</accession>
<dbReference type="Pfam" id="PF00501">
    <property type="entry name" value="AMP-binding"/>
    <property type="match status" value="1"/>
</dbReference>
<evidence type="ECO:0000313" key="4">
    <source>
        <dbReference type="EMBL" id="GBQ06510.1"/>
    </source>
</evidence>
<keyword evidence="5" id="KW-1185">Reference proteome</keyword>
<feature type="domain" description="AMP-dependent synthetase/ligase" evidence="3">
    <location>
        <begin position="193"/>
        <end position="355"/>
    </location>
</feature>
<protein>
    <submittedName>
        <fullName evidence="4">3-hydroxybenzoate--CoA/4-hydroxybenzoate--CoA ligase</fullName>
    </submittedName>
</protein>
<evidence type="ECO:0000313" key="5">
    <source>
        <dbReference type="Proteomes" id="UP001062901"/>
    </source>
</evidence>
<dbReference type="InterPro" id="IPR045851">
    <property type="entry name" value="AMP-bd_C_sf"/>
</dbReference>
<evidence type="ECO:0000259" key="3">
    <source>
        <dbReference type="Pfam" id="PF00501"/>
    </source>
</evidence>
<dbReference type="EMBL" id="BAQD01000012">
    <property type="protein sequence ID" value="GBQ06510.1"/>
    <property type="molecule type" value="Genomic_DNA"/>
</dbReference>
<dbReference type="Gene3D" id="3.30.300.30">
    <property type="match status" value="1"/>
</dbReference>
<evidence type="ECO:0000256" key="2">
    <source>
        <dbReference type="ARBA" id="ARBA00022598"/>
    </source>
</evidence>
<dbReference type="InterPro" id="IPR042099">
    <property type="entry name" value="ANL_N_sf"/>
</dbReference>
<keyword evidence="2 4" id="KW-0436">Ligase</keyword>
<dbReference type="InterPro" id="IPR000873">
    <property type="entry name" value="AMP-dep_synth/lig_dom"/>
</dbReference>
<dbReference type="SUPFAM" id="SSF56801">
    <property type="entry name" value="Acetyl-CoA synthetase-like"/>
    <property type="match status" value="1"/>
</dbReference>
<dbReference type="PANTHER" id="PTHR43201">
    <property type="entry name" value="ACYL-COA SYNTHETASE"/>
    <property type="match status" value="1"/>
</dbReference>
<gene>
    <name evidence="4" type="ORF">AA15669_0969</name>
</gene>
<sequence length="494" mass="53939">MLDRFVLHNARRCGDVVALGGLVRQCRFDQLEASVSRLARALEGLRELAPRLVAVQCVDSWRHWMLLLVLSRLGVASVSLPDADVPQEMLAVLSPDLIILHNGDLPAQEGRLSLDDGWFRAVLDGVDDDHSEDYYPPVPVASDALCRVAVAMGTDRDMHVLGFSYADVEASLLRLVYQDMGEALALMASDGQKPHLLCTISPVSMSGFLMVGAALVAGTTVRIASEQTMGAEVAQGHALFVVLTPVHLEYLLRSLPPGMKRVSHLHLTVVGAALSPLLLERTQSRLTPHVSVAYGIDECGVLSSIDAAKREGPQSVGRVLPWAGVQIVDAEENPLPEGEKGVIRVRATGAVTQYLNEPDVTQKRFRDGWFYPGDRGFISAIGELHLCGRVDDLVAIGGGKFDLHLIDQMVKEESVVQDAASFVRWGKDGQQALYCALITTGELDGEALSKRLRQRYSALPPVTVIWVRELPYTEAGQVDRERLAQSLSVHLERQ</sequence>
<comment type="caution">
    <text evidence="4">The sequence shown here is derived from an EMBL/GenBank/DDBJ whole genome shotgun (WGS) entry which is preliminary data.</text>
</comment>